<dbReference type="Proteomes" id="UP001142055">
    <property type="component" value="Chromosome 3"/>
</dbReference>
<feature type="compositionally biased region" description="Acidic residues" evidence="1">
    <location>
        <begin position="16"/>
        <end position="29"/>
    </location>
</feature>
<reference evidence="2" key="1">
    <citation type="submission" date="2022-12" db="EMBL/GenBank/DDBJ databases">
        <title>Genome assemblies of Blomia tropicalis.</title>
        <authorList>
            <person name="Cui Y."/>
        </authorList>
    </citation>
    <scope>NUCLEOTIDE SEQUENCE</scope>
    <source>
        <tissue evidence="2">Adult mites</tissue>
    </source>
</reference>
<keyword evidence="3" id="KW-1185">Reference proteome</keyword>
<dbReference type="OrthoDB" id="1714508at2759"/>
<organism evidence="2 3">
    <name type="scientific">Blomia tropicalis</name>
    <name type="common">Mite</name>
    <dbReference type="NCBI Taxonomy" id="40697"/>
    <lineage>
        <taxon>Eukaryota</taxon>
        <taxon>Metazoa</taxon>
        <taxon>Ecdysozoa</taxon>
        <taxon>Arthropoda</taxon>
        <taxon>Chelicerata</taxon>
        <taxon>Arachnida</taxon>
        <taxon>Acari</taxon>
        <taxon>Acariformes</taxon>
        <taxon>Sarcoptiformes</taxon>
        <taxon>Astigmata</taxon>
        <taxon>Glycyphagoidea</taxon>
        <taxon>Echimyopodidae</taxon>
        <taxon>Blomia</taxon>
    </lineage>
</organism>
<comment type="caution">
    <text evidence="2">The sequence shown here is derived from an EMBL/GenBank/DDBJ whole genome shotgun (WGS) entry which is preliminary data.</text>
</comment>
<evidence type="ECO:0000256" key="1">
    <source>
        <dbReference type="SAM" id="MobiDB-lite"/>
    </source>
</evidence>
<feature type="region of interest" description="Disordered" evidence="1">
    <location>
        <begin position="1"/>
        <end position="53"/>
    </location>
</feature>
<gene>
    <name evidence="2" type="ORF">RDWZM_009491</name>
</gene>
<sequence length="246" mass="28479">MPKKQTGLVSLPYSDSENEDDSFENDNEDDIKNPNQNKHSGDDNMNESLNNDREPEFFFEDVYGDNDITIVEFHQSIQGKRIDELNVPPPTKRQCPEDLQKRIEVYYEKVQMGSDLNKSIQKRKDLRNPSIYEKMISYCQINEMATNYPKEIYNPEPFLGPQSFYEELSRLQMENERGRKELLKREKPHKENVIENEKKTKWDSAPANSKNVNSAALAVALSKAQNLVQINKPTVISAFGTLSKKK</sequence>
<name>A0A9Q0RL27_BLOTA</name>
<accession>A0A9Q0RL27</accession>
<evidence type="ECO:0008006" key="4">
    <source>
        <dbReference type="Google" id="ProtNLM"/>
    </source>
</evidence>
<proteinExistence type="predicted"/>
<dbReference type="AlphaFoldDB" id="A0A9Q0RL27"/>
<dbReference type="Pfam" id="PF07818">
    <property type="entry name" value="HCNGP"/>
    <property type="match status" value="1"/>
</dbReference>
<dbReference type="GO" id="GO:0006355">
    <property type="term" value="P:regulation of DNA-templated transcription"/>
    <property type="evidence" value="ECO:0007669"/>
    <property type="project" value="InterPro"/>
</dbReference>
<dbReference type="GO" id="GO:0005634">
    <property type="term" value="C:nucleus"/>
    <property type="evidence" value="ECO:0007669"/>
    <property type="project" value="TreeGrafter"/>
</dbReference>
<evidence type="ECO:0000313" key="2">
    <source>
        <dbReference type="EMBL" id="KAJ6218334.1"/>
    </source>
</evidence>
<dbReference type="EMBL" id="JAPWDV010000003">
    <property type="protein sequence ID" value="KAJ6218334.1"/>
    <property type="molecule type" value="Genomic_DNA"/>
</dbReference>
<dbReference type="PANTHER" id="PTHR13464">
    <property type="entry name" value="TRANSCRIPTIONAL REGULATOR PROTEIN HCNGP"/>
    <property type="match status" value="1"/>
</dbReference>
<evidence type="ECO:0000313" key="3">
    <source>
        <dbReference type="Proteomes" id="UP001142055"/>
    </source>
</evidence>
<dbReference type="InterPro" id="IPR012479">
    <property type="entry name" value="SAP30BP"/>
</dbReference>
<dbReference type="OMA" id="PVSFHRC"/>
<protein>
    <recommendedName>
        <fullName evidence="4">SAP30-binding protein</fullName>
    </recommendedName>
</protein>
<dbReference type="PANTHER" id="PTHR13464:SF0">
    <property type="entry name" value="SAP30-BINDING PROTEIN"/>
    <property type="match status" value="1"/>
</dbReference>